<evidence type="ECO:0000256" key="4">
    <source>
        <dbReference type="SAM" id="MobiDB-lite"/>
    </source>
</evidence>
<dbReference type="PROSITE" id="PS51194">
    <property type="entry name" value="HELICASE_CTER"/>
    <property type="match status" value="1"/>
</dbReference>
<dbReference type="GO" id="GO:0005524">
    <property type="term" value="F:ATP binding"/>
    <property type="evidence" value="ECO:0007669"/>
    <property type="project" value="UniProtKB-KW"/>
</dbReference>
<keyword evidence="3" id="KW-0067">ATP-binding</keyword>
<dbReference type="GO" id="GO:0006281">
    <property type="term" value="P:DNA repair"/>
    <property type="evidence" value="ECO:0007669"/>
    <property type="project" value="TreeGrafter"/>
</dbReference>
<feature type="region of interest" description="Disordered" evidence="4">
    <location>
        <begin position="146"/>
        <end position="205"/>
    </location>
</feature>
<evidence type="ECO:0000313" key="7">
    <source>
        <dbReference type="Proteomes" id="UP000006757"/>
    </source>
</evidence>
<dbReference type="SMART" id="SM00490">
    <property type="entry name" value="HELICc"/>
    <property type="match status" value="1"/>
</dbReference>
<sequence length="1486" mass="161573">MGKENGDATAKTDERYVLLGSLPLRLPLRGPVRWTRASEGFKDALKPRIERLEAEEAQKVLLEGATKRRGRTKETTELDVVRGLLWIMGDKDTMARVEWRSETGEGGELDEEAEDEGMEDQTIDPAAYAPRLPEPQEEPALEIDACSDSDLSTPPSSPPLSPSLHPVVVSSSPSIHHPPSLPHPPPPPEPSPEPAQPPPPTPLSESRVRISLLPADYGWRISQRRAHALRALFSVLDKGWEGAEGALLEISTADITDMQSLYSLIESPPEPSVPADAQGDEAFATLAAYEDPLGVKTPLYKYQIRSVSRMLQMETYPGTMVDPRYSRLLDASKRPYYLDLSSMTIRRSPARFALSRGGILCEQMGVGKTLMCLALILASRHQPVRPPQGFGISDVTSDVALTWPTADSASLRAALSLHGQEFPPEMLAKGTPSLASLCAEVLAREAPHAARVHQVPEGSRRLLDRQCVYYRFPPPVRLPRGAKRVPFVPAERTLLANTTLVVVPQILVGQWVQQIEEHVEPGALKLIVLQDAKDAMPPVEALAKYDVPARGARGSGRYESQHRVAESEVEAHHTRDAMILAEALSIERRWIGTETATKSLATSEGMMRVHSAAESRAGSRSESRAVSQARDEPAAEEPPSAPPTPRSGTRWSKADIDDVIRLGNMLKGFLAAEVFQADEFRRLVTRPLRAASGPAFGAVERIRSIMSRVMVKHRPGVIDEEVTLPPSQLGAELVPFTSWQRKTYNALTALVASNVYTSAGEDVDFFLHPRNVEAFNQVVANLHLACTWFSSAEMGIEAALGRTQKYLDGDKLNEAQRAGCEQAVKHMQEALADDGWRQWMASGEASLPYDSDLPDPVIRAWGHTAAADVLDARAMMHVRTANRRAATITSVEKEGHDDRARRIKLEQKAEQRDAKSTAKSPASPVKADKGKAAAERPRAPRIRRLSTATYSDHASTDPSNVDSALDEAAANAAANAAAAAEISDAPRPLPSVVKTQSRSAKINYAVRCVLASEPEDRFVIFGAWEELAHLTEALDLVKVKSVYAGARVSADKRQRALAEFKEGGPKVVILELKHAARGLNLTDANRMVFLSPVWSLDVQAQAIKRIHRIGQTRPTRIDILVTEGTFEEDIVRREKAARGSEDEKRYSRALIETPRFVDDRPDERPALFPVPLVPGPMDLEEERIYAAALAEVTAPGAVAIEGLTDRRPEEPFSPSGSATPADADPVKMELDSPAPAVIEVEAAAPKRAPRFADEDDEIKPAKKARFVPPSPGPFSGAGPSRRARFASPDTAEPPKRAREACADHHPEVIVAARRFAVLTCIIARASRTSAAAVCPHARMTGSGKSVELDSPAPAVIEVEAAAPKRALRFADEDDEIKPAKKARFVPPSPGPFSGAGPSRRARFASPDTAEPPKRARFASPPPAPTSDSEPDTPTARRVRITTPPPVKQESVGGANDTQPALGSPRPPPSASDGPEAVHLHERARFE</sequence>
<feature type="region of interest" description="Disordered" evidence="4">
    <location>
        <begin position="1370"/>
        <end position="1486"/>
    </location>
</feature>
<keyword evidence="7" id="KW-1185">Reference proteome</keyword>
<evidence type="ECO:0000256" key="2">
    <source>
        <dbReference type="ARBA" id="ARBA00022801"/>
    </source>
</evidence>
<dbReference type="InterPro" id="IPR049730">
    <property type="entry name" value="SNF2/RAD54-like_C"/>
</dbReference>
<dbReference type="InterPro" id="IPR001650">
    <property type="entry name" value="Helicase_C-like"/>
</dbReference>
<name>K1VLT3_TRIAC</name>
<dbReference type="eggNOG" id="KOG1001">
    <property type="taxonomic scope" value="Eukaryota"/>
</dbReference>
<dbReference type="PANTHER" id="PTHR45626:SF51">
    <property type="entry name" value="SNF2-RELATED DOMAIN-CONTAINING PROTEIN"/>
    <property type="match status" value="1"/>
</dbReference>
<dbReference type="InterPro" id="IPR027417">
    <property type="entry name" value="P-loop_NTPase"/>
</dbReference>
<dbReference type="EMBL" id="AMBO01000405">
    <property type="protein sequence ID" value="EKC97657.1"/>
    <property type="molecule type" value="Genomic_DNA"/>
</dbReference>
<feature type="compositionally biased region" description="Basic and acidic residues" evidence="4">
    <location>
        <begin position="926"/>
        <end position="938"/>
    </location>
</feature>
<dbReference type="InParanoid" id="K1VLT3"/>
<keyword evidence="1" id="KW-0547">Nucleotide-binding</keyword>
<dbReference type="Pfam" id="PF00271">
    <property type="entry name" value="Helicase_C"/>
    <property type="match status" value="1"/>
</dbReference>
<dbReference type="GO" id="GO:0008094">
    <property type="term" value="F:ATP-dependent activity, acting on DNA"/>
    <property type="evidence" value="ECO:0007669"/>
    <property type="project" value="TreeGrafter"/>
</dbReference>
<dbReference type="OrthoDB" id="2801544at2759"/>
<evidence type="ECO:0000256" key="3">
    <source>
        <dbReference type="ARBA" id="ARBA00022840"/>
    </source>
</evidence>
<dbReference type="GO" id="GO:0005634">
    <property type="term" value="C:nucleus"/>
    <property type="evidence" value="ECO:0007669"/>
    <property type="project" value="TreeGrafter"/>
</dbReference>
<dbReference type="InterPro" id="IPR050628">
    <property type="entry name" value="SNF2_RAD54_helicase_TF"/>
</dbReference>
<dbReference type="HOGENOM" id="CLU_249400_0_0_1"/>
<feature type="region of interest" description="Disordered" evidence="4">
    <location>
        <begin position="1205"/>
        <end position="1228"/>
    </location>
</feature>
<dbReference type="InterPro" id="IPR000330">
    <property type="entry name" value="SNF2_N"/>
</dbReference>
<dbReference type="Pfam" id="PF00176">
    <property type="entry name" value="SNF2-rel_dom"/>
    <property type="match status" value="1"/>
</dbReference>
<feature type="compositionally biased region" description="Polar residues" evidence="4">
    <location>
        <begin position="946"/>
        <end position="962"/>
    </location>
</feature>
<dbReference type="GO" id="GO:0016787">
    <property type="term" value="F:hydrolase activity"/>
    <property type="evidence" value="ECO:0007669"/>
    <property type="project" value="UniProtKB-KW"/>
</dbReference>
<evidence type="ECO:0000259" key="5">
    <source>
        <dbReference type="PROSITE" id="PS51194"/>
    </source>
</evidence>
<feature type="compositionally biased region" description="Pro residues" evidence="4">
    <location>
        <begin position="179"/>
        <end position="202"/>
    </location>
</feature>
<feature type="compositionally biased region" description="Basic and acidic residues" evidence="4">
    <location>
        <begin position="611"/>
        <end position="633"/>
    </location>
</feature>
<organism evidence="6 7">
    <name type="scientific">Trichosporon asahii var. asahii (strain CBS 8904)</name>
    <name type="common">Yeast</name>
    <dbReference type="NCBI Taxonomy" id="1220162"/>
    <lineage>
        <taxon>Eukaryota</taxon>
        <taxon>Fungi</taxon>
        <taxon>Dikarya</taxon>
        <taxon>Basidiomycota</taxon>
        <taxon>Agaricomycotina</taxon>
        <taxon>Tremellomycetes</taxon>
        <taxon>Trichosporonales</taxon>
        <taxon>Trichosporonaceae</taxon>
        <taxon>Trichosporon</taxon>
    </lineage>
</organism>
<feature type="region of interest" description="Disordered" evidence="4">
    <location>
        <begin position="1245"/>
        <end position="1294"/>
    </location>
</feature>
<feature type="region of interest" description="Disordered" evidence="4">
    <location>
        <begin position="551"/>
        <end position="572"/>
    </location>
</feature>
<feature type="compositionally biased region" description="Basic and acidic residues" evidence="4">
    <location>
        <begin position="1475"/>
        <end position="1486"/>
    </location>
</feature>
<reference evidence="6 7" key="1">
    <citation type="journal article" date="2012" name="Eukaryot. Cell">
        <title>Genome sequence of the Trichosporon asahii environmental strain CBS 8904.</title>
        <authorList>
            <person name="Yang R.Y."/>
            <person name="Li H.T."/>
            <person name="Zhu H."/>
            <person name="Zhou G.P."/>
            <person name="Wang M."/>
            <person name="Wang L."/>
        </authorList>
    </citation>
    <scope>NUCLEOTIDE SEQUENCE [LARGE SCALE GENOMIC DNA]</scope>
    <source>
        <strain evidence="6 7">CBS 8904</strain>
    </source>
</reference>
<dbReference type="PANTHER" id="PTHR45626">
    <property type="entry name" value="TRANSCRIPTION TERMINATION FACTOR 2-RELATED"/>
    <property type="match status" value="1"/>
</dbReference>
<feature type="compositionally biased region" description="Acidic residues" evidence="4">
    <location>
        <begin position="105"/>
        <end position="120"/>
    </location>
</feature>
<feature type="compositionally biased region" description="Basic and acidic residues" evidence="4">
    <location>
        <begin position="906"/>
        <end position="916"/>
    </location>
</feature>
<feature type="region of interest" description="Disordered" evidence="4">
    <location>
        <begin position="101"/>
        <end position="120"/>
    </location>
</feature>
<dbReference type="STRING" id="1220162.K1VLT3"/>
<accession>K1VLT3</accession>
<comment type="caution">
    <text evidence="6">The sequence shown here is derived from an EMBL/GenBank/DDBJ whole genome shotgun (WGS) entry which is preliminary data.</text>
</comment>
<feature type="region of interest" description="Disordered" evidence="4">
    <location>
        <begin position="906"/>
        <end position="962"/>
    </location>
</feature>
<feature type="compositionally biased region" description="Basic and acidic residues" evidence="4">
    <location>
        <begin position="559"/>
        <end position="572"/>
    </location>
</feature>
<dbReference type="CDD" id="cd18793">
    <property type="entry name" value="SF2_C_SNF"/>
    <property type="match status" value="1"/>
</dbReference>
<gene>
    <name evidence="6" type="ORF">A1Q2_08038</name>
</gene>
<evidence type="ECO:0000313" key="6">
    <source>
        <dbReference type="EMBL" id="EKC97657.1"/>
    </source>
</evidence>
<evidence type="ECO:0000256" key="1">
    <source>
        <dbReference type="ARBA" id="ARBA00022741"/>
    </source>
</evidence>
<feature type="domain" description="Helicase C-terminal" evidence="5">
    <location>
        <begin position="1001"/>
        <end position="1161"/>
    </location>
</feature>
<dbReference type="SUPFAM" id="SSF52540">
    <property type="entry name" value="P-loop containing nucleoside triphosphate hydrolases"/>
    <property type="match status" value="2"/>
</dbReference>
<proteinExistence type="predicted"/>
<dbReference type="Proteomes" id="UP000006757">
    <property type="component" value="Unassembled WGS sequence"/>
</dbReference>
<feature type="region of interest" description="Disordered" evidence="4">
    <location>
        <begin position="601"/>
        <end position="652"/>
    </location>
</feature>
<keyword evidence="2" id="KW-0378">Hydrolase</keyword>
<dbReference type="Gene3D" id="3.40.50.300">
    <property type="entry name" value="P-loop containing nucleotide triphosphate hydrolases"/>
    <property type="match status" value="1"/>
</dbReference>
<feature type="compositionally biased region" description="Low complexity" evidence="4">
    <location>
        <begin position="162"/>
        <end position="178"/>
    </location>
</feature>
<protein>
    <recommendedName>
        <fullName evidence="5">Helicase C-terminal domain-containing protein</fullName>
    </recommendedName>
</protein>